<dbReference type="RefSeq" id="WP_245750633.1">
    <property type="nucleotide sequence ID" value="NZ_FOMI01000008.1"/>
</dbReference>
<proteinExistence type="predicted"/>
<evidence type="ECO:0000256" key="2">
    <source>
        <dbReference type="ARBA" id="ARBA00022801"/>
    </source>
</evidence>
<dbReference type="Pfam" id="PF17132">
    <property type="entry name" value="Glyco_hydro_106"/>
    <property type="match status" value="1"/>
</dbReference>
<evidence type="ECO:0000313" key="4">
    <source>
        <dbReference type="Proteomes" id="UP000199439"/>
    </source>
</evidence>
<keyword evidence="2" id="KW-0378">Hydrolase</keyword>
<dbReference type="PANTHER" id="PTHR43817">
    <property type="entry name" value="GLYCOSYL HYDROLASE"/>
    <property type="match status" value="1"/>
</dbReference>
<dbReference type="NCBIfam" id="NF045579">
    <property type="entry name" value="rhamnoside_JR"/>
    <property type="match status" value="1"/>
</dbReference>
<name>A0A1I1QZC7_9FLAO</name>
<dbReference type="EMBL" id="FOMI01000008">
    <property type="protein sequence ID" value="SFD27429.1"/>
    <property type="molecule type" value="Genomic_DNA"/>
</dbReference>
<reference evidence="4" key="1">
    <citation type="submission" date="2016-10" db="EMBL/GenBank/DDBJ databases">
        <authorList>
            <person name="Varghese N."/>
            <person name="Submissions S."/>
        </authorList>
    </citation>
    <scope>NUCLEOTIDE SEQUENCE [LARGE SCALE GENOMIC DNA]</scope>
    <source>
        <strain evidence="4">DSM 25730</strain>
    </source>
</reference>
<dbReference type="InterPro" id="IPR008979">
    <property type="entry name" value="Galactose-bd-like_sf"/>
</dbReference>
<dbReference type="Proteomes" id="UP000199439">
    <property type="component" value="Unassembled WGS sequence"/>
</dbReference>
<sequence length="1162" mass="130355">MMKLLYKTLFIGLLLYLFVPGLTAQNIPLEQNFQNPPASAKPRTMWFWINGNVTKEGITADLEAMKNVGIQGALIFNVNLGNPKGFADYLSTEWLDLFHFAASEAKRLKLELSFHNGAGWSSTGGPSITPEYAMQELVFSETSHTGNSTFNAKLPQPKTHLNYYRDIAILAFPKPKNDQRINELDTKILSHKVRNHLTPDNKNVSDLAIVKKAEIIDLTTKLSKDGVLKWQAPKGEWTILRIGHTPTGEKNRFPSDGGRGLECDKMNKKAVDVFWQGGIQPIIKKLDTLIGTAVTRCHIDSYEVGTTNWTANFAEEFKNLRSYNCKAYLPALAGYYIENGEETERFLWDFRRTIGDLIAKNYYGYFGELCHKNGMQFSTEPYWGPFDSMQVGATADVVMSEFWSGSLAFFDSPKFVASIAKLNGSPIAEAESFTGMGGWNQHPGTLKAMGDLAWAQGINRFVFHCYVHQPWNVGPGLTLQVFGTDFNRLNTWWNQSKPFVNYISRGQFLLQQGTSVADVLIFTGEASPNDALLMPELKALGYDYDVIGANKIHSLTVKDGLIYTTVGEKYKALVLPSIEWMTPETLTKIKELANLGAQISGPKPKKSPSLEKYPTCDEKVIELADNLWNSGIIKDNSILDVLKNGTLPPDFSIEEGHRESIDFIHRKTEDTDIYFVVNSKKESRELACRFRVSGKQPELWNAETGEITKATIWHKNDDGTTTVSIAFEPEGSVFVVFRNPIHSDQHIVNAEMKLENPVVTPLSNLKIIKAEYGTFLPDGLVDVTEVVANRIQNNELNIHATRELSIGDPAPGYKKELRIQYTIGEEVFEKNAMEREWLEIEATNSGKLTVLKAVFGKFARGVDGIPPNKPVFDVTEKVKSMVASGVYEIPVNDSFLEGKEIKTKKALRVIYTTNNEEKMVAVSNGGILKLTQTTPGPKLVFEDDKVNLVTPFAGEIKYESSNGKTKTLKVKSIPEPIDLSNDWQVSFPLINKDTLATTFNQLISWSDALEEDIRYFSGTASYKKEFQIPTKLIKSCYSLELDLSNVKVIAEVILNGENLGILWKTPYRINLDTAILKGTNTLEIKITNLWPNRLIGDEQLELDYERKGPNIKEWPKWLLNNSNRPTKRVTLAAFKHYNKNSELLPSGLIGPVKISVSKVKKL</sequence>
<evidence type="ECO:0008006" key="5">
    <source>
        <dbReference type="Google" id="ProtNLM"/>
    </source>
</evidence>
<dbReference type="AlphaFoldDB" id="A0A1I1QZC7"/>
<dbReference type="PANTHER" id="PTHR43817:SF1">
    <property type="entry name" value="HYDROLASE, FAMILY 43, PUTATIVE (AFU_ORTHOLOGUE AFUA_3G01660)-RELATED"/>
    <property type="match status" value="1"/>
</dbReference>
<organism evidence="3 4">
    <name type="scientific">Algibacter pectinivorans</name>
    <dbReference type="NCBI Taxonomy" id="870482"/>
    <lineage>
        <taxon>Bacteria</taxon>
        <taxon>Pseudomonadati</taxon>
        <taxon>Bacteroidota</taxon>
        <taxon>Flavobacteriia</taxon>
        <taxon>Flavobacteriales</taxon>
        <taxon>Flavobacteriaceae</taxon>
        <taxon>Algibacter</taxon>
    </lineage>
</organism>
<keyword evidence="4" id="KW-1185">Reference proteome</keyword>
<keyword evidence="1" id="KW-0732">Signal</keyword>
<evidence type="ECO:0000256" key="1">
    <source>
        <dbReference type="ARBA" id="ARBA00022729"/>
    </source>
</evidence>
<accession>A0A1I1QZC7</accession>
<dbReference type="SUPFAM" id="SSF49785">
    <property type="entry name" value="Galactose-binding domain-like"/>
    <property type="match status" value="1"/>
</dbReference>
<dbReference type="STRING" id="870482.SAMN04487987_10820"/>
<evidence type="ECO:0000313" key="3">
    <source>
        <dbReference type="EMBL" id="SFD27429.1"/>
    </source>
</evidence>
<gene>
    <name evidence="3" type="ORF">SAMN04487987_10820</name>
</gene>
<dbReference type="Gene3D" id="2.60.120.260">
    <property type="entry name" value="Galactose-binding domain-like"/>
    <property type="match status" value="1"/>
</dbReference>
<protein>
    <recommendedName>
        <fullName evidence="5">Glycosyl hydrolases family 2, sugar binding domain</fullName>
    </recommendedName>
</protein>
<dbReference type="GO" id="GO:0016787">
    <property type="term" value="F:hydrolase activity"/>
    <property type="evidence" value="ECO:0007669"/>
    <property type="project" value="UniProtKB-KW"/>
</dbReference>